<proteinExistence type="inferred from homology"/>
<dbReference type="GO" id="GO:0000272">
    <property type="term" value="P:polysaccharide catabolic process"/>
    <property type="evidence" value="ECO:0007669"/>
    <property type="project" value="InterPro"/>
</dbReference>
<evidence type="ECO:0000313" key="10">
    <source>
        <dbReference type="EMBL" id="KAG0589847.1"/>
    </source>
</evidence>
<evidence type="ECO:0000256" key="4">
    <source>
        <dbReference type="ARBA" id="ARBA00012706"/>
    </source>
</evidence>
<dbReference type="PANTHER" id="PTHR31451">
    <property type="match status" value="1"/>
</dbReference>
<comment type="subcellular location">
    <subcellularLocation>
        <location evidence="2">Secreted</location>
    </subcellularLocation>
</comment>
<dbReference type="GO" id="GO:0016985">
    <property type="term" value="F:mannan endo-1,4-beta-mannosidase activity"/>
    <property type="evidence" value="ECO:0007669"/>
    <property type="project" value="UniProtKB-EC"/>
</dbReference>
<keyword evidence="5" id="KW-0964">Secreted</keyword>
<comment type="catalytic activity">
    <reaction evidence="1">
        <text>Random hydrolysis of (1-&gt;4)-beta-D-mannosidic linkages in mannans, galactomannans and glucomannans.</text>
        <dbReference type="EC" id="3.2.1.78"/>
    </reaction>
</comment>
<dbReference type="AlphaFoldDB" id="A0A8T0J2U8"/>
<dbReference type="InterPro" id="IPR001547">
    <property type="entry name" value="Glyco_hydro_5"/>
</dbReference>
<comment type="similarity">
    <text evidence="3">Belongs to the glycosyl hydrolase 5 (cellulase A) family.</text>
</comment>
<name>A0A8T0J2U8_CERPU</name>
<protein>
    <recommendedName>
        <fullName evidence="4">mannan endo-1,4-beta-mannosidase</fullName>
        <ecNumber evidence="4">3.2.1.78</ecNumber>
    </recommendedName>
</protein>
<sequence>MTPAATSATMETNDMRSVRHKEIILPIVIVIASTWSFCNASPPSVYSTTESGDITDTPVQAMGSSFVQTQGQQFVLDGKPLFVNGVNLYYLMTQGAFPELRPFIADILQESASVGTTVVRAWAFADGDSPNHLQKQPGVYSEEAFQGLDFALSEAKKNGIRLILSFVNNWPDFGGRAQYASWARDFAGNANANADDFYTDDTMREWYRNHVKAVVTRVNTFTGVAYQDEPAIFAWELINEPHCESDPSGYVLQQWIREMAAYVKSLDGKHLLEVGLEGFYSSTVLPNSADSANPAAYTAQYGTDFILNSQPAGIDFTTVHSYPDNWITDQTEDGKRAFMGEWVRTHIDDARYKLGMPVLFAEFGRSDRTPGYTESVRLTAMTDMFDAVYASARDGGPAAGVLVWHFVPKALEPSLQDGYAMVLSETPAVASLMRMQTDRLSTLPST</sequence>
<evidence type="ECO:0000256" key="7">
    <source>
        <dbReference type="ARBA" id="ARBA00022801"/>
    </source>
</evidence>
<feature type="domain" description="Glycoside hydrolase family 5" evidence="9">
    <location>
        <begin position="64"/>
        <end position="406"/>
    </location>
</feature>
<dbReference type="GO" id="GO:0005576">
    <property type="term" value="C:extracellular region"/>
    <property type="evidence" value="ECO:0007669"/>
    <property type="project" value="UniProtKB-SubCell"/>
</dbReference>
<evidence type="ECO:0000259" key="9">
    <source>
        <dbReference type="Pfam" id="PF26410"/>
    </source>
</evidence>
<dbReference type="Proteomes" id="UP000822688">
    <property type="component" value="Chromosome 1"/>
</dbReference>
<evidence type="ECO:0000256" key="1">
    <source>
        <dbReference type="ARBA" id="ARBA00001678"/>
    </source>
</evidence>
<dbReference type="OrthoDB" id="406631at2759"/>
<evidence type="ECO:0000256" key="3">
    <source>
        <dbReference type="ARBA" id="ARBA00005641"/>
    </source>
</evidence>
<dbReference type="InterPro" id="IPR017853">
    <property type="entry name" value="GH"/>
</dbReference>
<keyword evidence="8" id="KW-0326">Glycosidase</keyword>
<dbReference type="Gene3D" id="3.20.20.80">
    <property type="entry name" value="Glycosidases"/>
    <property type="match status" value="1"/>
</dbReference>
<dbReference type="PANTHER" id="PTHR31451:SF39">
    <property type="entry name" value="MANNAN ENDO-1,4-BETA-MANNOSIDASE 1"/>
    <property type="match status" value="1"/>
</dbReference>
<dbReference type="InterPro" id="IPR045053">
    <property type="entry name" value="MAN-like"/>
</dbReference>
<accession>A0A8T0J2U8</accession>
<evidence type="ECO:0000256" key="2">
    <source>
        <dbReference type="ARBA" id="ARBA00004613"/>
    </source>
</evidence>
<evidence type="ECO:0000256" key="8">
    <source>
        <dbReference type="ARBA" id="ARBA00023295"/>
    </source>
</evidence>
<comment type="caution">
    <text evidence="10">The sequence shown here is derived from an EMBL/GenBank/DDBJ whole genome shotgun (WGS) entry which is preliminary data.</text>
</comment>
<keyword evidence="6" id="KW-0732">Signal</keyword>
<organism evidence="10 11">
    <name type="scientific">Ceratodon purpureus</name>
    <name type="common">Fire moss</name>
    <name type="synonym">Dicranum purpureum</name>
    <dbReference type="NCBI Taxonomy" id="3225"/>
    <lineage>
        <taxon>Eukaryota</taxon>
        <taxon>Viridiplantae</taxon>
        <taxon>Streptophyta</taxon>
        <taxon>Embryophyta</taxon>
        <taxon>Bryophyta</taxon>
        <taxon>Bryophytina</taxon>
        <taxon>Bryopsida</taxon>
        <taxon>Dicranidae</taxon>
        <taxon>Pseudoditrichales</taxon>
        <taxon>Ditrichaceae</taxon>
        <taxon>Ceratodon</taxon>
    </lineage>
</organism>
<reference evidence="10" key="1">
    <citation type="submission" date="2020-06" db="EMBL/GenBank/DDBJ databases">
        <title>WGS assembly of Ceratodon purpureus strain R40.</title>
        <authorList>
            <person name="Carey S.B."/>
            <person name="Jenkins J."/>
            <person name="Shu S."/>
            <person name="Lovell J.T."/>
            <person name="Sreedasyam A."/>
            <person name="Maumus F."/>
            <person name="Tiley G.P."/>
            <person name="Fernandez-Pozo N."/>
            <person name="Barry K."/>
            <person name="Chen C."/>
            <person name="Wang M."/>
            <person name="Lipzen A."/>
            <person name="Daum C."/>
            <person name="Saski C.A."/>
            <person name="Payton A.C."/>
            <person name="Mcbreen J.C."/>
            <person name="Conrad R.E."/>
            <person name="Kollar L.M."/>
            <person name="Olsson S."/>
            <person name="Huttunen S."/>
            <person name="Landis J.B."/>
            <person name="Wickett N.J."/>
            <person name="Johnson M.G."/>
            <person name="Rensing S.A."/>
            <person name="Grimwood J."/>
            <person name="Schmutz J."/>
            <person name="Mcdaniel S.F."/>
        </authorList>
    </citation>
    <scope>NUCLEOTIDE SEQUENCE</scope>
    <source>
        <strain evidence="10">R40</strain>
    </source>
</reference>
<evidence type="ECO:0000313" key="11">
    <source>
        <dbReference type="Proteomes" id="UP000822688"/>
    </source>
</evidence>
<keyword evidence="7" id="KW-0378">Hydrolase</keyword>
<dbReference type="EC" id="3.2.1.78" evidence="4"/>
<evidence type="ECO:0000256" key="5">
    <source>
        <dbReference type="ARBA" id="ARBA00022525"/>
    </source>
</evidence>
<dbReference type="SUPFAM" id="SSF51445">
    <property type="entry name" value="(Trans)glycosidases"/>
    <property type="match status" value="1"/>
</dbReference>
<keyword evidence="11" id="KW-1185">Reference proteome</keyword>
<evidence type="ECO:0000256" key="6">
    <source>
        <dbReference type="ARBA" id="ARBA00022729"/>
    </source>
</evidence>
<gene>
    <name evidence="10" type="ORF">KC19_1G053400</name>
</gene>
<dbReference type="EMBL" id="CM026421">
    <property type="protein sequence ID" value="KAG0589847.1"/>
    <property type="molecule type" value="Genomic_DNA"/>
</dbReference>
<dbReference type="Pfam" id="PF26410">
    <property type="entry name" value="GH5_mannosidase"/>
    <property type="match status" value="1"/>
</dbReference>